<dbReference type="STRING" id="390807.SAMN04488095_2224"/>
<dbReference type="InterPro" id="IPR012433">
    <property type="entry name" value="Imm11"/>
</dbReference>
<organism evidence="2 3">
    <name type="scientific">Jannaschia pohangensis</name>
    <dbReference type="NCBI Taxonomy" id="390807"/>
    <lineage>
        <taxon>Bacteria</taxon>
        <taxon>Pseudomonadati</taxon>
        <taxon>Pseudomonadota</taxon>
        <taxon>Alphaproteobacteria</taxon>
        <taxon>Rhodobacterales</taxon>
        <taxon>Roseobacteraceae</taxon>
        <taxon>Jannaschia</taxon>
    </lineage>
</organism>
<accession>A0A1I3NQI0</accession>
<feature type="domain" description="Immunity MXAN-0049 protein" evidence="1">
    <location>
        <begin position="59"/>
        <end position="192"/>
    </location>
</feature>
<reference evidence="2 3" key="1">
    <citation type="submission" date="2016-10" db="EMBL/GenBank/DDBJ databases">
        <authorList>
            <person name="de Groot N.N."/>
        </authorList>
    </citation>
    <scope>NUCLEOTIDE SEQUENCE [LARGE SCALE GENOMIC DNA]</scope>
    <source>
        <strain evidence="2 3">DSM 19073</strain>
    </source>
</reference>
<dbReference type="OrthoDB" id="8660107at2"/>
<sequence length="207" mass="24177">MAWFVRGTVNPPYYVHVIDDEKMSPTFDRLGLDAGRPIDPESAGPKKIRLCRSGATEKRRKLIPAIMERANLFYVSETFRQLVEAFEPGRHQFFSYALRNGKKGPPAEEPYYILNITNRANSMNLSEWQKEQVYLPPAKYSQEPQIVPIRIPYNQDDHFSLRRDEVAGFHLWREATIFPGFFVSEEFLARFDALRLKQLDRVHVLET</sequence>
<dbReference type="Pfam" id="PF07791">
    <property type="entry name" value="Imm11"/>
    <property type="match status" value="1"/>
</dbReference>
<dbReference type="Proteomes" id="UP000199110">
    <property type="component" value="Unassembled WGS sequence"/>
</dbReference>
<proteinExistence type="predicted"/>
<dbReference type="AlphaFoldDB" id="A0A1I3NQI0"/>
<gene>
    <name evidence="2" type="ORF">SAMN04488095_2224</name>
</gene>
<dbReference type="RefSeq" id="WP_139212335.1">
    <property type="nucleotide sequence ID" value="NZ_FORA01000002.1"/>
</dbReference>
<protein>
    <recommendedName>
        <fullName evidence="1">Immunity MXAN-0049 protein domain-containing protein</fullName>
    </recommendedName>
</protein>
<keyword evidence="3" id="KW-1185">Reference proteome</keyword>
<evidence type="ECO:0000259" key="1">
    <source>
        <dbReference type="Pfam" id="PF07791"/>
    </source>
</evidence>
<dbReference type="EMBL" id="FORA01000002">
    <property type="protein sequence ID" value="SFJ11568.1"/>
    <property type="molecule type" value="Genomic_DNA"/>
</dbReference>
<evidence type="ECO:0000313" key="3">
    <source>
        <dbReference type="Proteomes" id="UP000199110"/>
    </source>
</evidence>
<evidence type="ECO:0000313" key="2">
    <source>
        <dbReference type="EMBL" id="SFJ11568.1"/>
    </source>
</evidence>
<name>A0A1I3NQI0_9RHOB</name>